<organism evidence="1 2">
    <name type="scientific">Lophiotrema nucula</name>
    <dbReference type="NCBI Taxonomy" id="690887"/>
    <lineage>
        <taxon>Eukaryota</taxon>
        <taxon>Fungi</taxon>
        <taxon>Dikarya</taxon>
        <taxon>Ascomycota</taxon>
        <taxon>Pezizomycotina</taxon>
        <taxon>Dothideomycetes</taxon>
        <taxon>Pleosporomycetidae</taxon>
        <taxon>Pleosporales</taxon>
        <taxon>Lophiotremataceae</taxon>
        <taxon>Lophiotrema</taxon>
    </lineage>
</organism>
<keyword evidence="2" id="KW-1185">Reference proteome</keyword>
<dbReference type="Proteomes" id="UP000799770">
    <property type="component" value="Unassembled WGS sequence"/>
</dbReference>
<reference evidence="1" key="1">
    <citation type="journal article" date="2020" name="Stud. Mycol.">
        <title>101 Dothideomycetes genomes: a test case for predicting lifestyles and emergence of pathogens.</title>
        <authorList>
            <person name="Haridas S."/>
            <person name="Albert R."/>
            <person name="Binder M."/>
            <person name="Bloem J."/>
            <person name="Labutti K."/>
            <person name="Salamov A."/>
            <person name="Andreopoulos B."/>
            <person name="Baker S."/>
            <person name="Barry K."/>
            <person name="Bills G."/>
            <person name="Bluhm B."/>
            <person name="Cannon C."/>
            <person name="Castanera R."/>
            <person name="Culley D."/>
            <person name="Daum C."/>
            <person name="Ezra D."/>
            <person name="Gonzalez J."/>
            <person name="Henrissat B."/>
            <person name="Kuo A."/>
            <person name="Liang C."/>
            <person name="Lipzen A."/>
            <person name="Lutzoni F."/>
            <person name="Magnuson J."/>
            <person name="Mondo S."/>
            <person name="Nolan M."/>
            <person name="Ohm R."/>
            <person name="Pangilinan J."/>
            <person name="Park H.-J."/>
            <person name="Ramirez L."/>
            <person name="Alfaro M."/>
            <person name="Sun H."/>
            <person name="Tritt A."/>
            <person name="Yoshinaga Y."/>
            <person name="Zwiers L.-H."/>
            <person name="Turgeon B."/>
            <person name="Goodwin S."/>
            <person name="Spatafora J."/>
            <person name="Crous P."/>
            <person name="Grigoriev I."/>
        </authorList>
    </citation>
    <scope>NUCLEOTIDE SEQUENCE</scope>
    <source>
        <strain evidence="1">CBS 627.86</strain>
    </source>
</reference>
<evidence type="ECO:0000313" key="1">
    <source>
        <dbReference type="EMBL" id="KAF2108129.1"/>
    </source>
</evidence>
<sequence length="179" mass="19765">MANLITYMRNVYAGNIDYIKAQYVDALKDESGASAVFFFQYHCGQTIKDLGLLIERCVSSDRKTEVVEHLLTHASSRDSSDFKDVPEVLRNISWEVIEPLVQLLPDATAATIGCLHEVYRKETSRSKGPAGDGDAYVSGNIEGVGLDVDLIRRAIRECLQAELHGTARKDNTSTVSSKL</sequence>
<gene>
    <name evidence="1" type="ORF">BDV96DRAFT_587818</name>
</gene>
<name>A0A6A5YLI4_9PLEO</name>
<dbReference type="AlphaFoldDB" id="A0A6A5YLI4"/>
<protein>
    <submittedName>
        <fullName evidence="1">Uncharacterized protein</fullName>
    </submittedName>
</protein>
<feature type="non-terminal residue" evidence="1">
    <location>
        <position position="179"/>
    </location>
</feature>
<proteinExistence type="predicted"/>
<dbReference type="EMBL" id="ML977349">
    <property type="protein sequence ID" value="KAF2108129.1"/>
    <property type="molecule type" value="Genomic_DNA"/>
</dbReference>
<accession>A0A6A5YLI4</accession>
<evidence type="ECO:0000313" key="2">
    <source>
        <dbReference type="Proteomes" id="UP000799770"/>
    </source>
</evidence>